<reference evidence="2 5" key="1">
    <citation type="submission" date="2021-07" db="EMBL/GenBank/DDBJ databases">
        <title>Whole genome sequencing of carbapenem-resistant Pseudomonas spp. isolated in Japan.</title>
        <authorList>
            <person name="Suzuki M."/>
            <person name="Maehana S."/>
            <person name="Kitasato H."/>
        </authorList>
    </citation>
    <scope>NUCLEOTIDE SEQUENCE</scope>
    <source>
        <strain evidence="2">KAM435</strain>
        <strain evidence="3 5">KAM436</strain>
    </source>
</reference>
<protein>
    <recommendedName>
        <fullName evidence="1">Glycosyltransferase 2-like domain-containing protein</fullName>
    </recommendedName>
</protein>
<dbReference type="EMBL" id="BPMT01000006">
    <property type="protein sequence ID" value="GIZ93094.1"/>
    <property type="molecule type" value="Genomic_DNA"/>
</dbReference>
<dbReference type="AlphaFoldDB" id="A0AA37FM49"/>
<dbReference type="GO" id="GO:0016758">
    <property type="term" value="F:hexosyltransferase activity"/>
    <property type="evidence" value="ECO:0007669"/>
    <property type="project" value="UniProtKB-ARBA"/>
</dbReference>
<evidence type="ECO:0000259" key="1">
    <source>
        <dbReference type="Pfam" id="PF00535"/>
    </source>
</evidence>
<dbReference type="PANTHER" id="PTHR22916">
    <property type="entry name" value="GLYCOSYLTRANSFERASE"/>
    <property type="match status" value="1"/>
</dbReference>
<dbReference type="Proteomes" id="UP000887212">
    <property type="component" value="Unassembled WGS sequence"/>
</dbReference>
<feature type="domain" description="Glycosyltransferase 2-like" evidence="1">
    <location>
        <begin position="10"/>
        <end position="180"/>
    </location>
</feature>
<dbReference type="SUPFAM" id="SSF53448">
    <property type="entry name" value="Nucleotide-diphospho-sugar transferases"/>
    <property type="match status" value="1"/>
</dbReference>
<accession>A0AA37FM49</accession>
<dbReference type="RefSeq" id="WP_203791883.1">
    <property type="nucleotide sequence ID" value="NZ_AP024354.1"/>
</dbReference>
<evidence type="ECO:0000313" key="5">
    <source>
        <dbReference type="Proteomes" id="UP000887228"/>
    </source>
</evidence>
<dbReference type="Gene3D" id="3.90.550.10">
    <property type="entry name" value="Spore Coat Polysaccharide Biosynthesis Protein SpsA, Chain A"/>
    <property type="match status" value="1"/>
</dbReference>
<dbReference type="EMBL" id="BPMS01000008">
    <property type="protein sequence ID" value="GIZ88935.1"/>
    <property type="molecule type" value="Genomic_DNA"/>
</dbReference>
<dbReference type="Pfam" id="PF00535">
    <property type="entry name" value="Glycos_transf_2"/>
    <property type="match status" value="1"/>
</dbReference>
<name>A0AA37FM49_AQUAC</name>
<comment type="caution">
    <text evidence="2">The sequence shown here is derived from an EMBL/GenBank/DDBJ whole genome shotgun (WGS) entry which is preliminary data.</text>
</comment>
<dbReference type="InterPro" id="IPR029044">
    <property type="entry name" value="Nucleotide-diphossugar_trans"/>
</dbReference>
<evidence type="ECO:0000313" key="2">
    <source>
        <dbReference type="EMBL" id="GIZ88935.1"/>
    </source>
</evidence>
<evidence type="ECO:0000313" key="4">
    <source>
        <dbReference type="Proteomes" id="UP000887212"/>
    </source>
</evidence>
<sequence>MNRSGFPLVSVYIPSFNHEKFIADALNSVVWQDYPNIELVVIDDASTDGSWEVIQDWVAVNGEGLKIKAHRHEQNQGITKTLNELVGLCSGKYLVGIASDDYLLSGSVAKRVGYLEDNLDKGAVFGDCIVINERGGVLHQSGLSQLYSMDKSKLSGAQLGKELITNWGVPGGTLMVRRDVHEVIKFDSGLLVEDFDFYLKLLAKRLLGYMDESVSAYRLHESNTSRVSSFSVRRKVDFIRSVFNNIWSFPISCWPWFVKALINRI</sequence>
<dbReference type="PANTHER" id="PTHR22916:SF3">
    <property type="entry name" value="UDP-GLCNAC:BETAGAL BETA-1,3-N-ACETYLGLUCOSAMINYLTRANSFERASE-LIKE PROTEIN 1"/>
    <property type="match status" value="1"/>
</dbReference>
<dbReference type="InterPro" id="IPR001173">
    <property type="entry name" value="Glyco_trans_2-like"/>
</dbReference>
<proteinExistence type="predicted"/>
<organism evidence="2 4">
    <name type="scientific">Aquipseudomonas alcaligenes</name>
    <name type="common">Pseudomonas alcaligenes</name>
    <dbReference type="NCBI Taxonomy" id="43263"/>
    <lineage>
        <taxon>Bacteria</taxon>
        <taxon>Pseudomonadati</taxon>
        <taxon>Pseudomonadota</taxon>
        <taxon>Gammaproteobacteria</taxon>
        <taxon>Pseudomonadales</taxon>
        <taxon>Pseudomonadaceae</taxon>
        <taxon>Aquipseudomonas</taxon>
    </lineage>
</organism>
<evidence type="ECO:0000313" key="3">
    <source>
        <dbReference type="EMBL" id="GIZ93094.1"/>
    </source>
</evidence>
<dbReference type="Proteomes" id="UP000887228">
    <property type="component" value="Unassembled WGS sequence"/>
</dbReference>
<gene>
    <name evidence="2" type="ORF">KAM435_22620</name>
    <name evidence="3" type="ORF">KAM436_20620</name>
</gene>